<dbReference type="Proteomes" id="UP001239397">
    <property type="component" value="Chromosome"/>
</dbReference>
<accession>A0A9Y2NEA2</accession>
<reference evidence="2 3" key="1">
    <citation type="submission" date="2023-06" db="EMBL/GenBank/DDBJ databases">
        <authorList>
            <person name="Oyuntsetseg B."/>
            <person name="Kim S.B."/>
        </authorList>
    </citation>
    <scope>NUCLEOTIDE SEQUENCE [LARGE SCALE GENOMIC DNA]</scope>
    <source>
        <strain evidence="2 3">4-36</strain>
    </source>
</reference>
<protein>
    <submittedName>
        <fullName evidence="2">DUF2690 domain-containing protein</fullName>
    </submittedName>
</protein>
<dbReference type="AlphaFoldDB" id="A0A9Y2NEA2"/>
<dbReference type="KEGG" id="amog:QRX60_31010"/>
<dbReference type="InterPro" id="IPR021224">
    <property type="entry name" value="DUF2690"/>
</dbReference>
<keyword evidence="1" id="KW-0732">Signal</keyword>
<dbReference type="RefSeq" id="WP_285994968.1">
    <property type="nucleotide sequence ID" value="NZ_CP127295.1"/>
</dbReference>
<sequence length="157" mass="16992">MTVRTGITRAAIGLMTAGLLPLTAAVPAEAATYAYDGKDPIAAGCANDATTKATSHLHAGNDWSLAYVELRYSVKCHTAWARLSDAYGPVPFEFTGGSALIHRNSDGKEYKCALPDDTATTCYTAMVYDKDPITSSAYGEDHDWHLRHWVSAWTSPY</sequence>
<evidence type="ECO:0000313" key="3">
    <source>
        <dbReference type="Proteomes" id="UP001239397"/>
    </source>
</evidence>
<feature type="signal peptide" evidence="1">
    <location>
        <begin position="1"/>
        <end position="30"/>
    </location>
</feature>
<keyword evidence="3" id="KW-1185">Reference proteome</keyword>
<evidence type="ECO:0000256" key="1">
    <source>
        <dbReference type="SAM" id="SignalP"/>
    </source>
</evidence>
<evidence type="ECO:0000313" key="2">
    <source>
        <dbReference type="EMBL" id="WIX98483.1"/>
    </source>
</evidence>
<organism evidence="2 3">
    <name type="scientific">Amycolatopsis mongoliensis</name>
    <dbReference type="NCBI Taxonomy" id="715475"/>
    <lineage>
        <taxon>Bacteria</taxon>
        <taxon>Bacillati</taxon>
        <taxon>Actinomycetota</taxon>
        <taxon>Actinomycetes</taxon>
        <taxon>Pseudonocardiales</taxon>
        <taxon>Pseudonocardiaceae</taxon>
        <taxon>Amycolatopsis</taxon>
    </lineage>
</organism>
<feature type="chain" id="PRO_5040904026" evidence="1">
    <location>
        <begin position="31"/>
        <end position="157"/>
    </location>
</feature>
<gene>
    <name evidence="2" type="ORF">QRX60_31010</name>
</gene>
<proteinExistence type="predicted"/>
<dbReference type="Pfam" id="PF10901">
    <property type="entry name" value="DUF2690"/>
    <property type="match status" value="1"/>
</dbReference>
<dbReference type="EMBL" id="CP127295">
    <property type="protein sequence ID" value="WIX98483.1"/>
    <property type="molecule type" value="Genomic_DNA"/>
</dbReference>
<name>A0A9Y2NEA2_9PSEU</name>